<feature type="compositionally biased region" description="Low complexity" evidence="2">
    <location>
        <begin position="61"/>
        <end position="70"/>
    </location>
</feature>
<dbReference type="AlphaFoldDB" id="A0A7J7K8S2"/>
<dbReference type="Proteomes" id="UP000593567">
    <property type="component" value="Unassembled WGS sequence"/>
</dbReference>
<evidence type="ECO:0000313" key="4">
    <source>
        <dbReference type="Proteomes" id="UP000593567"/>
    </source>
</evidence>
<dbReference type="EMBL" id="VXIV02001124">
    <property type="protein sequence ID" value="KAF6034231.1"/>
    <property type="molecule type" value="Genomic_DNA"/>
</dbReference>
<sequence length="216" mass="23935">MANQQNELKKEREELQRQREALQKQIDFYQVKGCSGVEPAVNSPSLSPNGTPYSSTNDLHSSSLTSTESSKNNDVEISHRRSHSAELVDCVDFAPQMFVDPRYSASLTEPLNLKEARAQQFGYSSLSPERQIRTNSSNTLTKTDHTSSLGSLKRNSNNNTVQQTASKLVTSSSSKTATKHTKSMFPLNLAESSKKLNKDQTQKASSQNKKGDVIYC</sequence>
<reference evidence="3" key="1">
    <citation type="submission" date="2020-06" db="EMBL/GenBank/DDBJ databases">
        <title>Draft genome of Bugula neritina, a colonial animal packing powerful symbionts and potential medicines.</title>
        <authorList>
            <person name="Rayko M."/>
        </authorList>
    </citation>
    <scope>NUCLEOTIDE SEQUENCE [LARGE SCALE GENOMIC DNA]</scope>
    <source>
        <strain evidence="3">Kwan_BN1</strain>
    </source>
</reference>
<gene>
    <name evidence="3" type="ORF">EB796_007459</name>
</gene>
<evidence type="ECO:0000256" key="1">
    <source>
        <dbReference type="SAM" id="Coils"/>
    </source>
</evidence>
<feature type="compositionally biased region" description="Polar residues" evidence="2">
    <location>
        <begin position="122"/>
        <end position="163"/>
    </location>
</feature>
<feature type="compositionally biased region" description="Basic and acidic residues" evidence="2">
    <location>
        <begin position="192"/>
        <end position="201"/>
    </location>
</feature>
<evidence type="ECO:0000313" key="3">
    <source>
        <dbReference type="EMBL" id="KAF6034231.1"/>
    </source>
</evidence>
<proteinExistence type="predicted"/>
<evidence type="ECO:0000256" key="2">
    <source>
        <dbReference type="SAM" id="MobiDB-lite"/>
    </source>
</evidence>
<organism evidence="3 4">
    <name type="scientific">Bugula neritina</name>
    <name type="common">Brown bryozoan</name>
    <name type="synonym">Sertularia neritina</name>
    <dbReference type="NCBI Taxonomy" id="10212"/>
    <lineage>
        <taxon>Eukaryota</taxon>
        <taxon>Metazoa</taxon>
        <taxon>Spiralia</taxon>
        <taxon>Lophotrochozoa</taxon>
        <taxon>Bryozoa</taxon>
        <taxon>Gymnolaemata</taxon>
        <taxon>Cheilostomatida</taxon>
        <taxon>Flustrina</taxon>
        <taxon>Buguloidea</taxon>
        <taxon>Bugulidae</taxon>
        <taxon>Bugula</taxon>
    </lineage>
</organism>
<feature type="region of interest" description="Disordered" evidence="2">
    <location>
        <begin position="122"/>
        <end position="216"/>
    </location>
</feature>
<accession>A0A7J7K8S2</accession>
<feature type="region of interest" description="Disordered" evidence="2">
    <location>
        <begin position="37"/>
        <end position="78"/>
    </location>
</feature>
<keyword evidence="1" id="KW-0175">Coiled coil</keyword>
<feature type="coiled-coil region" evidence="1">
    <location>
        <begin position="1"/>
        <end position="32"/>
    </location>
</feature>
<feature type="compositionally biased region" description="Low complexity" evidence="2">
    <location>
        <begin position="164"/>
        <end position="176"/>
    </location>
</feature>
<comment type="caution">
    <text evidence="3">The sequence shown here is derived from an EMBL/GenBank/DDBJ whole genome shotgun (WGS) entry which is preliminary data.</text>
</comment>
<protein>
    <submittedName>
        <fullName evidence="3">Uncharacterized protein</fullName>
    </submittedName>
</protein>
<name>A0A7J7K8S2_BUGNE</name>
<keyword evidence="4" id="KW-1185">Reference proteome</keyword>
<feature type="compositionally biased region" description="Polar residues" evidence="2">
    <location>
        <begin position="42"/>
        <end position="60"/>
    </location>
</feature>